<dbReference type="Proteomes" id="UP000000768">
    <property type="component" value="Chromosome 1"/>
</dbReference>
<organism evidence="3 4">
    <name type="scientific">Sorghum bicolor</name>
    <name type="common">Sorghum</name>
    <name type="synonym">Sorghum vulgare</name>
    <dbReference type="NCBI Taxonomy" id="4558"/>
    <lineage>
        <taxon>Eukaryota</taxon>
        <taxon>Viridiplantae</taxon>
        <taxon>Streptophyta</taxon>
        <taxon>Embryophyta</taxon>
        <taxon>Tracheophyta</taxon>
        <taxon>Spermatophyta</taxon>
        <taxon>Magnoliopsida</taxon>
        <taxon>Liliopsida</taxon>
        <taxon>Poales</taxon>
        <taxon>Poaceae</taxon>
        <taxon>PACMAD clade</taxon>
        <taxon>Panicoideae</taxon>
        <taxon>Andropogonodae</taxon>
        <taxon>Andropogoneae</taxon>
        <taxon>Sorghinae</taxon>
        <taxon>Sorghum</taxon>
    </lineage>
</organism>
<keyword evidence="1" id="KW-0472">Membrane</keyword>
<sequence length="77" mass="8183">MVTTASSLAVVSLLLPVATLTLSSASSSSSNELALRIRFQKQRAAAGGGELSPLAASFLLSSHRMIFLFVLIYYVCF</sequence>
<keyword evidence="1" id="KW-1133">Transmembrane helix</keyword>
<keyword evidence="4" id="KW-1185">Reference proteome</keyword>
<feature type="signal peptide" evidence="2">
    <location>
        <begin position="1"/>
        <end position="25"/>
    </location>
</feature>
<feature type="chain" id="PRO_5008589891" description="Secreted peptide" evidence="2">
    <location>
        <begin position="26"/>
        <end position="77"/>
    </location>
</feature>
<evidence type="ECO:0000313" key="4">
    <source>
        <dbReference type="Proteomes" id="UP000000768"/>
    </source>
</evidence>
<protein>
    <recommendedName>
        <fullName evidence="5">Secreted peptide</fullName>
    </recommendedName>
</protein>
<evidence type="ECO:0000313" key="3">
    <source>
        <dbReference type="EMBL" id="KXG40184.1"/>
    </source>
</evidence>
<evidence type="ECO:0008006" key="5">
    <source>
        <dbReference type="Google" id="ProtNLM"/>
    </source>
</evidence>
<keyword evidence="1" id="KW-0812">Transmembrane</keyword>
<accession>A0A1B6QQI6</accession>
<gene>
    <name evidence="3" type="ORF">SORBI_3001G504600</name>
</gene>
<evidence type="ECO:0000256" key="2">
    <source>
        <dbReference type="SAM" id="SignalP"/>
    </source>
</evidence>
<proteinExistence type="predicted"/>
<evidence type="ECO:0000256" key="1">
    <source>
        <dbReference type="SAM" id="Phobius"/>
    </source>
</evidence>
<keyword evidence="2" id="KW-0732">Signal</keyword>
<feature type="transmembrane region" description="Helical" evidence="1">
    <location>
        <begin position="54"/>
        <end position="76"/>
    </location>
</feature>
<reference evidence="3 4" key="1">
    <citation type="journal article" date="2009" name="Nature">
        <title>The Sorghum bicolor genome and the diversification of grasses.</title>
        <authorList>
            <person name="Paterson A.H."/>
            <person name="Bowers J.E."/>
            <person name="Bruggmann R."/>
            <person name="Dubchak I."/>
            <person name="Grimwood J."/>
            <person name="Gundlach H."/>
            <person name="Haberer G."/>
            <person name="Hellsten U."/>
            <person name="Mitros T."/>
            <person name="Poliakov A."/>
            <person name="Schmutz J."/>
            <person name="Spannagl M."/>
            <person name="Tang H."/>
            <person name="Wang X."/>
            <person name="Wicker T."/>
            <person name="Bharti A.K."/>
            <person name="Chapman J."/>
            <person name="Feltus F.A."/>
            <person name="Gowik U."/>
            <person name="Grigoriev I.V."/>
            <person name="Lyons E."/>
            <person name="Maher C.A."/>
            <person name="Martis M."/>
            <person name="Narechania A."/>
            <person name="Otillar R.P."/>
            <person name="Penning B.W."/>
            <person name="Salamov A.A."/>
            <person name="Wang Y."/>
            <person name="Zhang L."/>
            <person name="Carpita N.C."/>
            <person name="Freeling M."/>
            <person name="Gingle A.R."/>
            <person name="Hash C.T."/>
            <person name="Keller B."/>
            <person name="Klein P."/>
            <person name="Kresovich S."/>
            <person name="McCann M.C."/>
            <person name="Ming R."/>
            <person name="Peterson D.G."/>
            <person name="Mehboob-ur-Rahman"/>
            <person name="Ware D."/>
            <person name="Westhoff P."/>
            <person name="Mayer K.F."/>
            <person name="Messing J."/>
            <person name="Rokhsar D.S."/>
        </authorList>
    </citation>
    <scope>NUCLEOTIDE SEQUENCE [LARGE SCALE GENOMIC DNA]</scope>
    <source>
        <strain evidence="4">cv. BTx623</strain>
    </source>
</reference>
<reference evidence="4" key="2">
    <citation type="journal article" date="2018" name="Plant J.">
        <title>The Sorghum bicolor reference genome: improved assembly, gene annotations, a transcriptome atlas, and signatures of genome organization.</title>
        <authorList>
            <person name="McCormick R.F."/>
            <person name="Truong S.K."/>
            <person name="Sreedasyam A."/>
            <person name="Jenkins J."/>
            <person name="Shu S."/>
            <person name="Sims D."/>
            <person name="Kennedy M."/>
            <person name="Amirebrahimi M."/>
            <person name="Weers B.D."/>
            <person name="McKinley B."/>
            <person name="Mattison A."/>
            <person name="Morishige D.T."/>
            <person name="Grimwood J."/>
            <person name="Schmutz J."/>
            <person name="Mullet J.E."/>
        </authorList>
    </citation>
    <scope>NUCLEOTIDE SEQUENCE [LARGE SCALE GENOMIC DNA]</scope>
    <source>
        <strain evidence="4">cv. BTx623</strain>
    </source>
</reference>
<dbReference type="AlphaFoldDB" id="A0A1B6QQI6"/>
<dbReference type="Gramene" id="KXG40184">
    <property type="protein sequence ID" value="KXG40184"/>
    <property type="gene ID" value="SORBI_3001G504600"/>
</dbReference>
<name>A0A1B6QQI6_SORBI</name>
<dbReference type="InParanoid" id="A0A1B6QQI6"/>
<dbReference type="EMBL" id="CM000760">
    <property type="protein sequence ID" value="KXG40184.1"/>
    <property type="molecule type" value="Genomic_DNA"/>
</dbReference>